<proteinExistence type="predicted"/>
<keyword evidence="3" id="KW-1185">Reference proteome</keyword>
<dbReference type="AlphaFoldDB" id="A0A1U7PQ88"/>
<evidence type="ECO:0000256" key="1">
    <source>
        <dbReference type="SAM" id="Phobius"/>
    </source>
</evidence>
<reference evidence="3" key="1">
    <citation type="submission" date="2017-01" db="EMBL/GenBank/DDBJ databases">
        <authorList>
            <person name="Varghese N."/>
            <person name="Submissions S."/>
        </authorList>
    </citation>
    <scope>NUCLEOTIDE SEQUENCE [LARGE SCALE GENOMIC DNA]</scope>
    <source>
        <strain evidence="3">MNA4</strain>
    </source>
</reference>
<keyword evidence="1" id="KW-0812">Transmembrane</keyword>
<dbReference type="Proteomes" id="UP000187550">
    <property type="component" value="Unassembled WGS sequence"/>
</dbReference>
<sequence>MRTRSRRWLIVIPIVLFAILAGGYVYMISSGSVNVQEASTLPVPEGDGEPPLYERPPSEERLMQDIHQMAHQKILAKQKWGALQITQNRIDEMHAQAVAGDYEHKDTYLGILEKWKAGDFSESVKAHNAVWKLQGGTIGKAKRLLTTEEELKYIRAEFGNKFADVYESVDKNPGG</sequence>
<gene>
    <name evidence="2" type="ORF">SAMN05428946_1736</name>
</gene>
<dbReference type="RefSeq" id="WP_076758096.1">
    <property type="nucleotide sequence ID" value="NZ_FTPL01000002.1"/>
</dbReference>
<dbReference type="OrthoDB" id="1932566at2"/>
<dbReference type="Pfam" id="PF19754">
    <property type="entry name" value="DUF6241"/>
    <property type="match status" value="1"/>
</dbReference>
<organism evidence="2 3">
    <name type="scientific">Edaphobacillus lindanitolerans</name>
    <dbReference type="NCBI Taxonomy" id="550447"/>
    <lineage>
        <taxon>Bacteria</taxon>
        <taxon>Bacillati</taxon>
        <taxon>Bacillota</taxon>
        <taxon>Bacilli</taxon>
        <taxon>Bacillales</taxon>
        <taxon>Bacillaceae</taxon>
        <taxon>Edaphobacillus</taxon>
    </lineage>
</organism>
<evidence type="ECO:0000313" key="3">
    <source>
        <dbReference type="Proteomes" id="UP000187550"/>
    </source>
</evidence>
<feature type="transmembrane region" description="Helical" evidence="1">
    <location>
        <begin position="7"/>
        <end position="27"/>
    </location>
</feature>
<evidence type="ECO:0000313" key="2">
    <source>
        <dbReference type="EMBL" id="SIT84570.1"/>
    </source>
</evidence>
<dbReference type="EMBL" id="FTPL01000002">
    <property type="protein sequence ID" value="SIT84570.1"/>
    <property type="molecule type" value="Genomic_DNA"/>
</dbReference>
<name>A0A1U7PQ88_9BACI</name>
<keyword evidence="1" id="KW-1133">Transmembrane helix</keyword>
<protein>
    <submittedName>
        <fullName evidence="2">Uncharacterized protein</fullName>
    </submittedName>
</protein>
<accession>A0A1U7PQ88</accession>
<keyword evidence="1" id="KW-0472">Membrane</keyword>
<dbReference type="InterPro" id="IPR046208">
    <property type="entry name" value="DUF6241"/>
</dbReference>